<evidence type="ECO:0000313" key="2">
    <source>
        <dbReference type="Proteomes" id="UP001174037"/>
    </source>
</evidence>
<organism evidence="1 2">
    <name type="scientific">Staphylococcus equorum</name>
    <dbReference type="NCBI Taxonomy" id="246432"/>
    <lineage>
        <taxon>Bacteria</taxon>
        <taxon>Bacillati</taxon>
        <taxon>Bacillota</taxon>
        <taxon>Bacilli</taxon>
        <taxon>Bacillales</taxon>
        <taxon>Staphylococcaceae</taxon>
        <taxon>Staphylococcus</taxon>
    </lineage>
</organism>
<dbReference type="Proteomes" id="UP001174037">
    <property type="component" value="Unassembled WGS sequence"/>
</dbReference>
<dbReference type="AlphaFoldDB" id="A0AAW7AJA7"/>
<comment type="caution">
    <text evidence="1">The sequence shown here is derived from an EMBL/GenBank/DDBJ whole genome shotgun (WGS) entry which is preliminary data.</text>
</comment>
<dbReference type="EMBL" id="JARGCK010000004">
    <property type="protein sequence ID" value="MDK9865755.1"/>
    <property type="molecule type" value="Genomic_DNA"/>
</dbReference>
<gene>
    <name evidence="1" type="ORF">P1A27_07360</name>
</gene>
<proteinExistence type="predicted"/>
<reference evidence="1" key="1">
    <citation type="journal article" date="2023" name="Int. J. Mol. Sci.">
        <title>Antibiotic Resistance/Susceptibility Profiles of Staphylococcus equorum Strains from Cheese, and Genome Analysis for Antibiotic Resistance Genes.</title>
        <authorList>
            <person name="Vazquez L."/>
            <person name="Srednik M.E."/>
            <person name="Rodriguez J."/>
            <person name="Florez A.B."/>
            <person name="Mayo B."/>
        </authorList>
    </citation>
    <scope>NUCLEOTIDE SEQUENCE</scope>
    <source>
        <strain evidence="1">5A3I</strain>
    </source>
</reference>
<accession>A0AAW7AJA7</accession>
<protein>
    <submittedName>
        <fullName evidence="1">Uncharacterized protein</fullName>
    </submittedName>
</protein>
<evidence type="ECO:0000313" key="1">
    <source>
        <dbReference type="EMBL" id="MDK9865755.1"/>
    </source>
</evidence>
<dbReference type="RefSeq" id="WP_285323545.1">
    <property type="nucleotide sequence ID" value="NZ_JARGCK010000004.1"/>
</dbReference>
<reference evidence="1" key="2">
    <citation type="submission" date="2023-03" db="EMBL/GenBank/DDBJ databases">
        <authorList>
            <person name="Vazquez L."/>
            <person name="Rodriguez J."/>
            <person name="Mayo B."/>
            <person name="Florez A.B."/>
        </authorList>
    </citation>
    <scope>NUCLEOTIDE SEQUENCE</scope>
    <source>
        <strain evidence="1">5A3I</strain>
    </source>
</reference>
<name>A0AAW7AJA7_9STAP</name>
<sequence>MIQITTEQVNEYLGLINDQNPVHENIVPGQLIVQLALTNKKLTWVAYKVKYVASVEMNESLNFELVTDEKMVISNQSDDVKLFIVKI</sequence>